<proteinExistence type="predicted"/>
<comment type="caution">
    <text evidence="2">The sequence shown here is derived from an EMBL/GenBank/DDBJ whole genome shotgun (WGS) entry which is preliminary data.</text>
</comment>
<feature type="region of interest" description="Disordered" evidence="1">
    <location>
        <begin position="153"/>
        <end position="175"/>
    </location>
</feature>
<accession>A0AAV3YKT2</accession>
<evidence type="ECO:0000256" key="1">
    <source>
        <dbReference type="SAM" id="MobiDB-lite"/>
    </source>
</evidence>
<organism evidence="2 3">
    <name type="scientific">Plakobranchus ocellatus</name>
    <dbReference type="NCBI Taxonomy" id="259542"/>
    <lineage>
        <taxon>Eukaryota</taxon>
        <taxon>Metazoa</taxon>
        <taxon>Spiralia</taxon>
        <taxon>Lophotrochozoa</taxon>
        <taxon>Mollusca</taxon>
        <taxon>Gastropoda</taxon>
        <taxon>Heterobranchia</taxon>
        <taxon>Euthyneura</taxon>
        <taxon>Panpulmonata</taxon>
        <taxon>Sacoglossa</taxon>
        <taxon>Placobranchoidea</taxon>
        <taxon>Plakobranchidae</taxon>
        <taxon>Plakobranchus</taxon>
    </lineage>
</organism>
<reference evidence="2 3" key="1">
    <citation type="journal article" date="2021" name="Elife">
        <title>Chloroplast acquisition without the gene transfer in kleptoplastic sea slugs, Plakobranchus ocellatus.</title>
        <authorList>
            <person name="Maeda T."/>
            <person name="Takahashi S."/>
            <person name="Yoshida T."/>
            <person name="Shimamura S."/>
            <person name="Takaki Y."/>
            <person name="Nagai Y."/>
            <person name="Toyoda A."/>
            <person name="Suzuki Y."/>
            <person name="Arimoto A."/>
            <person name="Ishii H."/>
            <person name="Satoh N."/>
            <person name="Nishiyama T."/>
            <person name="Hasebe M."/>
            <person name="Maruyama T."/>
            <person name="Minagawa J."/>
            <person name="Obokata J."/>
            <person name="Shigenobu S."/>
        </authorList>
    </citation>
    <scope>NUCLEOTIDE SEQUENCE [LARGE SCALE GENOMIC DNA]</scope>
</reference>
<dbReference type="EMBL" id="BLXT01001064">
    <property type="protein sequence ID" value="GFN82962.1"/>
    <property type="molecule type" value="Genomic_DNA"/>
</dbReference>
<protein>
    <submittedName>
        <fullName evidence="2">Uncharacterized protein</fullName>
    </submittedName>
</protein>
<dbReference type="Proteomes" id="UP000735302">
    <property type="component" value="Unassembled WGS sequence"/>
</dbReference>
<sequence>MLSNPHLQAIRQTHIHLHHSALLFQLPHHTEITYAHTTPSSSVSAGASNKNQPDNIFLRSSRCPLHQSWFLISLIKRTFEWIEENTSLLTEKQVHPWEFHHKIPISCFFFTAKSGIRSVRQLILTKWRKSKAYPFIGALVAQWLAKPTLKPAGTPLSDSNRSPPTLPWLNKELEA</sequence>
<evidence type="ECO:0000313" key="3">
    <source>
        <dbReference type="Proteomes" id="UP000735302"/>
    </source>
</evidence>
<evidence type="ECO:0000313" key="2">
    <source>
        <dbReference type="EMBL" id="GFN82962.1"/>
    </source>
</evidence>
<name>A0AAV3YKT2_9GAST</name>
<gene>
    <name evidence="2" type="ORF">PoB_000946800</name>
</gene>
<dbReference type="AlphaFoldDB" id="A0AAV3YKT2"/>
<keyword evidence="3" id="KW-1185">Reference proteome</keyword>